<dbReference type="CDD" id="cd05289">
    <property type="entry name" value="MDR_like_2"/>
    <property type="match status" value="1"/>
</dbReference>
<dbReference type="InterPro" id="IPR002364">
    <property type="entry name" value="Quin_OxRdtase/zeta-crystal_CS"/>
</dbReference>
<evidence type="ECO:0000256" key="1">
    <source>
        <dbReference type="ARBA" id="ARBA00023002"/>
    </source>
</evidence>
<dbReference type="AlphaFoldDB" id="A0A1W6ZYF2"/>
<gene>
    <name evidence="2" type="ORF">CAK95_27380</name>
</gene>
<dbReference type="InterPro" id="IPR036291">
    <property type="entry name" value="NAD(P)-bd_dom_sf"/>
</dbReference>
<dbReference type="EMBL" id="CP021112">
    <property type="protein sequence ID" value="ARQ02412.1"/>
    <property type="molecule type" value="Genomic_DNA"/>
</dbReference>
<dbReference type="Proteomes" id="UP000194137">
    <property type="component" value="Chromosome"/>
</dbReference>
<organism evidence="2 3">
    <name type="scientific">Pseudorhodoplanes sinuspersici</name>
    <dbReference type="NCBI Taxonomy" id="1235591"/>
    <lineage>
        <taxon>Bacteria</taxon>
        <taxon>Pseudomonadati</taxon>
        <taxon>Pseudomonadota</taxon>
        <taxon>Alphaproteobacteria</taxon>
        <taxon>Hyphomicrobiales</taxon>
        <taxon>Pseudorhodoplanes</taxon>
    </lineage>
</organism>
<dbReference type="SUPFAM" id="SSF51735">
    <property type="entry name" value="NAD(P)-binding Rossmann-fold domains"/>
    <property type="match status" value="1"/>
</dbReference>
<protein>
    <submittedName>
        <fullName evidence="2">Uncharacterized protein</fullName>
    </submittedName>
</protein>
<dbReference type="Pfam" id="PF08240">
    <property type="entry name" value="ADH_N"/>
    <property type="match status" value="1"/>
</dbReference>
<dbReference type="OrthoDB" id="9785812at2"/>
<dbReference type="Pfam" id="PF13602">
    <property type="entry name" value="ADH_zinc_N_2"/>
    <property type="match status" value="1"/>
</dbReference>
<dbReference type="SMART" id="SM00829">
    <property type="entry name" value="PKS_ER"/>
    <property type="match status" value="1"/>
</dbReference>
<name>A0A1W6ZYF2_9HYPH</name>
<dbReference type="GO" id="GO:0016491">
    <property type="term" value="F:oxidoreductase activity"/>
    <property type="evidence" value="ECO:0007669"/>
    <property type="project" value="UniProtKB-KW"/>
</dbReference>
<dbReference type="GO" id="GO:0008270">
    <property type="term" value="F:zinc ion binding"/>
    <property type="evidence" value="ECO:0007669"/>
    <property type="project" value="InterPro"/>
</dbReference>
<dbReference type="InterPro" id="IPR013154">
    <property type="entry name" value="ADH-like_N"/>
</dbReference>
<sequence length="315" mass="33316">MRAVQFDTYGAPGVLHLRDAQHPHPGAGEVLVDVYAASLNPVDWKVRAGLVAANFPLTFPATTGRDGAGIVRGVGPDVDPTLMDKRVAFFAPRGQGTWTEQIALPAAGLAIVPDDVTLIDAAAMPLAGTSAFIPLVDIANVAKGMRVLVHAGAGGVGTFAIQIARARGAEVFATCSQRNADFVASLGANVIAYDQAPFETQVSDIDIVLDVIGGDVHERSYKVLKRGGLMVCLNAKPFVDRSAEYGVTVKTAPILPKREILESLLQMMGAGNLRSAVEKTMPITDFRQAHEMSETGHVRGKIVMLIRNDDGTPVA</sequence>
<dbReference type="PANTHER" id="PTHR11695">
    <property type="entry name" value="ALCOHOL DEHYDROGENASE RELATED"/>
    <property type="match status" value="1"/>
</dbReference>
<reference evidence="2 3" key="1">
    <citation type="submission" date="2017-05" db="EMBL/GenBank/DDBJ databases">
        <title>Full genome sequence of Pseudorhodoplanes sinuspersici.</title>
        <authorList>
            <person name="Dastgheib S.M.M."/>
            <person name="Shavandi M."/>
            <person name="Tirandaz H."/>
        </authorList>
    </citation>
    <scope>NUCLEOTIDE SEQUENCE [LARGE SCALE GENOMIC DNA]</scope>
    <source>
        <strain evidence="2 3">RIPI110</strain>
    </source>
</reference>
<keyword evidence="3" id="KW-1185">Reference proteome</keyword>
<evidence type="ECO:0000313" key="3">
    <source>
        <dbReference type="Proteomes" id="UP000194137"/>
    </source>
</evidence>
<accession>A0A1W6ZYF2</accession>
<dbReference type="KEGG" id="psin:CAK95_27380"/>
<dbReference type="InterPro" id="IPR020843">
    <property type="entry name" value="ER"/>
</dbReference>
<evidence type="ECO:0000313" key="2">
    <source>
        <dbReference type="EMBL" id="ARQ02412.1"/>
    </source>
</evidence>
<dbReference type="PANTHER" id="PTHR11695:SF294">
    <property type="entry name" value="RETICULON-4-INTERACTING PROTEIN 1, MITOCHONDRIAL"/>
    <property type="match status" value="1"/>
</dbReference>
<dbReference type="PROSITE" id="PS01162">
    <property type="entry name" value="QOR_ZETA_CRYSTAL"/>
    <property type="match status" value="1"/>
</dbReference>
<keyword evidence="1" id="KW-0560">Oxidoreductase</keyword>
<dbReference type="STRING" id="1235591.CAK95_27380"/>
<dbReference type="RefSeq" id="WP_086090844.1">
    <property type="nucleotide sequence ID" value="NZ_CP021112.1"/>
</dbReference>
<proteinExistence type="predicted"/>
<dbReference type="Gene3D" id="3.40.50.720">
    <property type="entry name" value="NAD(P)-binding Rossmann-like Domain"/>
    <property type="match status" value="1"/>
</dbReference>
<dbReference type="InterPro" id="IPR050700">
    <property type="entry name" value="YIM1/Zinc_Alcohol_DH_Fams"/>
</dbReference>
<dbReference type="Gene3D" id="3.90.180.10">
    <property type="entry name" value="Medium-chain alcohol dehydrogenases, catalytic domain"/>
    <property type="match status" value="1"/>
</dbReference>
<dbReference type="SUPFAM" id="SSF50129">
    <property type="entry name" value="GroES-like"/>
    <property type="match status" value="1"/>
</dbReference>
<dbReference type="InterPro" id="IPR011032">
    <property type="entry name" value="GroES-like_sf"/>
</dbReference>